<keyword evidence="3" id="KW-0547">Nucleotide-binding</keyword>
<dbReference type="InterPro" id="IPR003439">
    <property type="entry name" value="ABC_transporter-like_ATP-bd"/>
</dbReference>
<dbReference type="InterPro" id="IPR027417">
    <property type="entry name" value="P-loop_NTPase"/>
</dbReference>
<dbReference type="CDD" id="cd03268">
    <property type="entry name" value="ABC_BcrA_bacitracin_resist"/>
    <property type="match status" value="1"/>
</dbReference>
<evidence type="ECO:0000256" key="1">
    <source>
        <dbReference type="ARBA" id="ARBA00005417"/>
    </source>
</evidence>
<dbReference type="Gene3D" id="3.40.50.300">
    <property type="entry name" value="P-loop containing nucleotide triphosphate hydrolases"/>
    <property type="match status" value="1"/>
</dbReference>
<dbReference type="KEGG" id="pbk:Back11_50030"/>
<keyword evidence="4 5" id="KW-0067">ATP-binding</keyword>
<comment type="similarity">
    <text evidence="1">Belongs to the ABC transporter superfamily.</text>
</comment>
<dbReference type="GO" id="GO:0016887">
    <property type="term" value="F:ATP hydrolysis activity"/>
    <property type="evidence" value="ECO:0007669"/>
    <property type="project" value="InterPro"/>
</dbReference>
<organism evidence="5 6">
    <name type="scientific">Paenibacillus baekrokdamisoli</name>
    <dbReference type="NCBI Taxonomy" id="1712516"/>
    <lineage>
        <taxon>Bacteria</taxon>
        <taxon>Bacillati</taxon>
        <taxon>Bacillota</taxon>
        <taxon>Bacilli</taxon>
        <taxon>Bacillales</taxon>
        <taxon>Paenibacillaceae</taxon>
        <taxon>Paenibacillus</taxon>
    </lineage>
</organism>
<dbReference type="PANTHER" id="PTHR43335:SF8">
    <property type="entry name" value="ABC TRANSPORTER, ATP-BINDING PROTEIN"/>
    <property type="match status" value="1"/>
</dbReference>
<dbReference type="GO" id="GO:0005524">
    <property type="term" value="F:ATP binding"/>
    <property type="evidence" value="ECO:0007669"/>
    <property type="project" value="UniProtKB-KW"/>
</dbReference>
<sequence length="307" mass="34618">MSYIVSTRHVSKVYKGKEVVSDVSLNVARGQIYGFLGPNGAGKTTLMRMLLNIVKPDSGEIEIFGELLKPTSVELFKRIGSIIEYPVFYEKLTAQENMELHCEYMGLHNKKAIGEALDMVKLSAIDGKAVGQFSLGMKQRLGLARAIVTKPELLILDEPINGLDPVGIKEFRSLFRMLSKEFRMTLFISSHLLSEIEQVADTIGIIQNGKLMDEVTMNDIRNRNTDYLEVVTAQCKQAVFVLENQLKIRNFRVIGEDTIRIYESGIPQPEVTKALVMNDVSIISINHKHTSLEEYFMHQIDGGEKYD</sequence>
<dbReference type="SUPFAM" id="SSF52540">
    <property type="entry name" value="P-loop containing nucleoside triphosphate hydrolases"/>
    <property type="match status" value="1"/>
</dbReference>
<dbReference type="Pfam" id="PF00005">
    <property type="entry name" value="ABC_tran"/>
    <property type="match status" value="1"/>
</dbReference>
<evidence type="ECO:0000313" key="6">
    <source>
        <dbReference type="Proteomes" id="UP000275368"/>
    </source>
</evidence>
<dbReference type="AlphaFoldDB" id="A0A3G9JHX5"/>
<dbReference type="InterPro" id="IPR003593">
    <property type="entry name" value="AAA+_ATPase"/>
</dbReference>
<proteinExistence type="inferred from homology"/>
<reference evidence="5 6" key="1">
    <citation type="submission" date="2018-11" db="EMBL/GenBank/DDBJ databases">
        <title>Complete genome sequence of Paenibacillus baekrokdamisoli strain KCTC 33723.</title>
        <authorList>
            <person name="Kang S.W."/>
            <person name="Lee K.C."/>
            <person name="Kim K.K."/>
            <person name="Kim J.S."/>
            <person name="Kim D.S."/>
            <person name="Ko S.H."/>
            <person name="Yang S.H."/>
            <person name="Lee J.S."/>
        </authorList>
    </citation>
    <scope>NUCLEOTIDE SEQUENCE [LARGE SCALE GENOMIC DNA]</scope>
    <source>
        <strain evidence="5 6">KCTC 33723</strain>
    </source>
</reference>
<dbReference type="OrthoDB" id="9804819at2"/>
<protein>
    <submittedName>
        <fullName evidence="5">Bacitracin ABC transporter ATP-binding protein</fullName>
    </submittedName>
</protein>
<keyword evidence="6" id="KW-1185">Reference proteome</keyword>
<evidence type="ECO:0000256" key="3">
    <source>
        <dbReference type="ARBA" id="ARBA00022741"/>
    </source>
</evidence>
<evidence type="ECO:0000256" key="4">
    <source>
        <dbReference type="ARBA" id="ARBA00022840"/>
    </source>
</evidence>
<dbReference type="RefSeq" id="WP_125663338.1">
    <property type="nucleotide sequence ID" value="NZ_AP019308.1"/>
</dbReference>
<evidence type="ECO:0000313" key="5">
    <source>
        <dbReference type="EMBL" id="BBH23658.1"/>
    </source>
</evidence>
<dbReference type="PROSITE" id="PS00211">
    <property type="entry name" value="ABC_TRANSPORTER_1"/>
    <property type="match status" value="1"/>
</dbReference>
<keyword evidence="2" id="KW-0813">Transport</keyword>
<dbReference type="InterPro" id="IPR017871">
    <property type="entry name" value="ABC_transporter-like_CS"/>
</dbReference>
<dbReference type="Proteomes" id="UP000275368">
    <property type="component" value="Chromosome"/>
</dbReference>
<evidence type="ECO:0000256" key="2">
    <source>
        <dbReference type="ARBA" id="ARBA00022448"/>
    </source>
</evidence>
<dbReference type="SMART" id="SM00382">
    <property type="entry name" value="AAA"/>
    <property type="match status" value="1"/>
</dbReference>
<gene>
    <name evidence="5" type="ORF">Back11_50030</name>
</gene>
<dbReference type="PANTHER" id="PTHR43335">
    <property type="entry name" value="ABC TRANSPORTER, ATP-BINDING PROTEIN"/>
    <property type="match status" value="1"/>
</dbReference>
<name>A0A3G9JHX5_9BACL</name>
<accession>A0A3G9JHX5</accession>
<dbReference type="PROSITE" id="PS50893">
    <property type="entry name" value="ABC_TRANSPORTER_2"/>
    <property type="match status" value="1"/>
</dbReference>
<dbReference type="EMBL" id="AP019308">
    <property type="protein sequence ID" value="BBH23658.1"/>
    <property type="molecule type" value="Genomic_DNA"/>
</dbReference>